<dbReference type="InterPro" id="IPR009959">
    <property type="entry name" value="Cyclase_SnoaL-like"/>
</dbReference>
<dbReference type="PANTHER" id="PTHR38436">
    <property type="entry name" value="POLYKETIDE CYCLASE SNOAL-LIKE DOMAIN"/>
    <property type="match status" value="1"/>
</dbReference>
<dbReference type="GO" id="GO:0030638">
    <property type="term" value="P:polyketide metabolic process"/>
    <property type="evidence" value="ECO:0007669"/>
    <property type="project" value="InterPro"/>
</dbReference>
<dbReference type="Gene3D" id="3.10.450.50">
    <property type="match status" value="2"/>
</dbReference>
<dbReference type="RefSeq" id="WP_090522353.1">
    <property type="nucleotide sequence ID" value="NZ_FNAH01000003.1"/>
</dbReference>
<dbReference type="PANTHER" id="PTHR38436:SF1">
    <property type="entry name" value="ESTER CYCLASE"/>
    <property type="match status" value="1"/>
</dbReference>
<dbReference type="EMBL" id="FNAH01000003">
    <property type="protein sequence ID" value="SDD99799.1"/>
    <property type="molecule type" value="Genomic_DNA"/>
</dbReference>
<evidence type="ECO:0000256" key="1">
    <source>
        <dbReference type="SAM" id="MobiDB-lite"/>
    </source>
</evidence>
<evidence type="ECO:0000313" key="2">
    <source>
        <dbReference type="EMBL" id="SDD99799.1"/>
    </source>
</evidence>
<feature type="compositionally biased region" description="Basic and acidic residues" evidence="1">
    <location>
        <begin position="1"/>
        <end position="18"/>
    </location>
</feature>
<organism evidence="2 3">
    <name type="scientific">Paracoccus isoporae</name>
    <dbReference type="NCBI Taxonomy" id="591205"/>
    <lineage>
        <taxon>Bacteria</taxon>
        <taxon>Pseudomonadati</taxon>
        <taxon>Pseudomonadota</taxon>
        <taxon>Alphaproteobacteria</taxon>
        <taxon>Rhodobacterales</taxon>
        <taxon>Paracoccaceae</taxon>
        <taxon>Paracoccus</taxon>
    </lineage>
</organism>
<dbReference type="STRING" id="591205.SAMN05421538_103208"/>
<dbReference type="Proteomes" id="UP000199344">
    <property type="component" value="Unassembled WGS sequence"/>
</dbReference>
<keyword evidence="3" id="KW-1185">Reference proteome</keyword>
<dbReference type="InterPro" id="IPR032710">
    <property type="entry name" value="NTF2-like_dom_sf"/>
</dbReference>
<feature type="region of interest" description="Disordered" evidence="1">
    <location>
        <begin position="1"/>
        <end position="25"/>
    </location>
</feature>
<dbReference type="AlphaFoldDB" id="A0A1G6ZAU1"/>
<dbReference type="OrthoDB" id="2769928at2"/>
<name>A0A1G6ZAU1_9RHOB</name>
<protein>
    <submittedName>
        <fullName evidence="2">Predicted ester cyclase</fullName>
    </submittedName>
</protein>
<proteinExistence type="predicted"/>
<dbReference type="SUPFAM" id="SSF54427">
    <property type="entry name" value="NTF2-like"/>
    <property type="match status" value="2"/>
</dbReference>
<accession>A0A1G6ZAU1</accession>
<evidence type="ECO:0000313" key="3">
    <source>
        <dbReference type="Proteomes" id="UP000199344"/>
    </source>
</evidence>
<gene>
    <name evidence="2" type="ORF">SAMN05421538_103208</name>
</gene>
<dbReference type="Pfam" id="PF07366">
    <property type="entry name" value="SnoaL"/>
    <property type="match status" value="1"/>
</dbReference>
<sequence length="393" mass="44474">MAVDDKKPSDDGKARDAGRAPAKAADAVLQVERRDFVDLVPEDRKRAHPMEGFDDIYTDIVDYIIRCTHRIWDERDIGLIYTHYTHNCVLYGTMGTLYDREEVVRDTIQRLVSLPERRGMATQVIWNGDDQNGFYTSHLVTGSGRHTQYGHYGPPTGRTFVSRTIADCMIHANKIYREWVVADQMAIIKQLGLNPQDFARKISERLFDKGLVSIDIGENRRMLGQYPPDAKADLSIANNDIERETLEWLHAVWNQRMLGRIKDVYAPTCQYHGPLMAELYGIAAVTHQTLGVLGSLPDAAFMPQHICSTPSEEGGTKVAVRWILEGHHLGYGLLQELGEPTGKRVQVMGMSHFHYKDGKIVDEWRVYDQLSMLVQVQLAQLADRPAATALLDD</sequence>
<reference evidence="2 3" key="1">
    <citation type="submission" date="2016-10" db="EMBL/GenBank/DDBJ databases">
        <authorList>
            <person name="de Groot N.N."/>
        </authorList>
    </citation>
    <scope>NUCLEOTIDE SEQUENCE [LARGE SCALE GENOMIC DNA]</scope>
    <source>
        <strain evidence="2 3">DSM 22220</strain>
    </source>
</reference>